<dbReference type="RefSeq" id="WP_300954649.1">
    <property type="nucleotide sequence ID" value="NZ_JAUHJQ010000013.1"/>
</dbReference>
<sequence>MHEQPNEPIGDLATDEDVEAHRYKNRPLVEEDPDGEDVEGHRYKNRP</sequence>
<gene>
    <name evidence="2" type="ORF">QWY28_20610</name>
</gene>
<feature type="region of interest" description="Disordered" evidence="1">
    <location>
        <begin position="1"/>
        <end position="47"/>
    </location>
</feature>
<feature type="compositionally biased region" description="Basic and acidic residues" evidence="1">
    <location>
        <begin position="38"/>
        <end position="47"/>
    </location>
</feature>
<evidence type="ECO:0000256" key="1">
    <source>
        <dbReference type="SAM" id="MobiDB-lite"/>
    </source>
</evidence>
<organism evidence="2 3">
    <name type="scientific">Nocardioides oceani</name>
    <dbReference type="NCBI Taxonomy" id="3058369"/>
    <lineage>
        <taxon>Bacteria</taxon>
        <taxon>Bacillati</taxon>
        <taxon>Actinomycetota</taxon>
        <taxon>Actinomycetes</taxon>
        <taxon>Propionibacteriales</taxon>
        <taxon>Nocardioidaceae</taxon>
        <taxon>Nocardioides</taxon>
    </lineage>
</organism>
<comment type="caution">
    <text evidence="2">The sequence shown here is derived from an EMBL/GenBank/DDBJ whole genome shotgun (WGS) entry which is preliminary data.</text>
</comment>
<reference evidence="2" key="1">
    <citation type="submission" date="2023-06" db="EMBL/GenBank/DDBJ databases">
        <title>Draft genome sequence of Nocardioides sp. SOB77.</title>
        <authorList>
            <person name="Zhang G."/>
        </authorList>
    </citation>
    <scope>NUCLEOTIDE SEQUENCE</scope>
    <source>
        <strain evidence="2">SOB77</strain>
    </source>
</reference>
<dbReference type="Proteomes" id="UP001168620">
    <property type="component" value="Unassembled WGS sequence"/>
</dbReference>
<dbReference type="EMBL" id="JAUHJQ010000013">
    <property type="protein sequence ID" value="MDN4175380.1"/>
    <property type="molecule type" value="Genomic_DNA"/>
</dbReference>
<evidence type="ECO:0000313" key="2">
    <source>
        <dbReference type="EMBL" id="MDN4175380.1"/>
    </source>
</evidence>
<name>A0ABT8FLN0_9ACTN</name>
<evidence type="ECO:0000313" key="3">
    <source>
        <dbReference type="Proteomes" id="UP001168620"/>
    </source>
</evidence>
<protein>
    <submittedName>
        <fullName evidence="2">Uncharacterized protein</fullName>
    </submittedName>
</protein>
<proteinExistence type="predicted"/>
<keyword evidence="3" id="KW-1185">Reference proteome</keyword>
<accession>A0ABT8FLN0</accession>